<feature type="transmembrane region" description="Helical" evidence="1">
    <location>
        <begin position="153"/>
        <end position="172"/>
    </location>
</feature>
<evidence type="ECO:0000313" key="4">
    <source>
        <dbReference type="Proteomes" id="UP000287198"/>
    </source>
</evidence>
<dbReference type="RefSeq" id="WP_126761502.1">
    <property type="nucleotide sequence ID" value="NZ_JBHLTZ010000004.1"/>
</dbReference>
<keyword evidence="1" id="KW-0812">Transmembrane</keyword>
<evidence type="ECO:0000313" key="3">
    <source>
        <dbReference type="EMBL" id="RUO54266.1"/>
    </source>
</evidence>
<dbReference type="InterPro" id="IPR017208">
    <property type="entry name" value="UCP037442_abhydr"/>
</dbReference>
<keyword evidence="1" id="KW-1133">Transmembrane helix</keyword>
<sequence length="295" mass="33680">MPKKLNKRIPLDSAPGRTIYLHHYPADNASKVVIMAPAMAVPHSYYADFCSWLSQQGYHVIGFDYYGIGLAQEDSLRHFDSSITDWATLDAQAVLDKCLTDFPELPVVWFAHSIGGQLFGMLKHTDQVERMITVATGTGYWRDTKPSLKYKSLLLWWAIVPWLLPLVGYFPGARLGIVGNVPKSAMAQWRRWCLHPDYLVGAEHLYQTYAAVKTPIISIGFSDDELLTYRNIDAMHDFYRSAPQRRLRIEPADFDLTSIGHFALFRPRFEKLWAELLLPQFTAELPTDRAMPSVE</sequence>
<dbReference type="Gene3D" id="3.40.50.1820">
    <property type="entry name" value="alpha/beta hydrolase"/>
    <property type="match status" value="1"/>
</dbReference>
<dbReference type="PIRSF" id="PIRSF037442">
    <property type="entry name" value="UCP037442_abhydr"/>
    <property type="match status" value="1"/>
</dbReference>
<name>A0A432XZZ6_9GAMM</name>
<gene>
    <name evidence="3" type="ORF">CWI69_02290</name>
</gene>
<dbReference type="Pfam" id="PF12146">
    <property type="entry name" value="Hydrolase_4"/>
    <property type="match status" value="1"/>
</dbReference>
<keyword evidence="3" id="KW-0378">Hydrolase</keyword>
<reference evidence="4" key="1">
    <citation type="journal article" date="2018" name="Front. Microbiol.">
        <title>Genome-Based Analysis Reveals the Taxonomy and Diversity of the Family Idiomarinaceae.</title>
        <authorList>
            <person name="Liu Y."/>
            <person name="Lai Q."/>
            <person name="Shao Z."/>
        </authorList>
    </citation>
    <scope>NUCLEOTIDE SEQUENCE [LARGE SCALE GENOMIC DNA]</scope>
    <source>
        <strain evidence="4">BH195</strain>
    </source>
</reference>
<dbReference type="Proteomes" id="UP000287198">
    <property type="component" value="Unassembled WGS sequence"/>
</dbReference>
<feature type="domain" description="Serine aminopeptidase S33" evidence="2">
    <location>
        <begin position="29"/>
        <end position="157"/>
    </location>
</feature>
<evidence type="ECO:0000259" key="2">
    <source>
        <dbReference type="Pfam" id="PF12146"/>
    </source>
</evidence>
<evidence type="ECO:0000256" key="1">
    <source>
        <dbReference type="SAM" id="Phobius"/>
    </source>
</evidence>
<proteinExistence type="predicted"/>
<dbReference type="InterPro" id="IPR022742">
    <property type="entry name" value="Hydrolase_4"/>
</dbReference>
<dbReference type="AlphaFoldDB" id="A0A432XZZ6"/>
<dbReference type="SUPFAM" id="SSF53474">
    <property type="entry name" value="alpha/beta-Hydrolases"/>
    <property type="match status" value="1"/>
</dbReference>
<dbReference type="GO" id="GO:0016787">
    <property type="term" value="F:hydrolase activity"/>
    <property type="evidence" value="ECO:0007669"/>
    <property type="project" value="UniProtKB-KW"/>
</dbReference>
<dbReference type="InterPro" id="IPR029058">
    <property type="entry name" value="AB_hydrolase_fold"/>
</dbReference>
<organism evidence="3 4">
    <name type="scientific">Pseudidiomarina halophila</name>
    <dbReference type="NCBI Taxonomy" id="1449799"/>
    <lineage>
        <taxon>Bacteria</taxon>
        <taxon>Pseudomonadati</taxon>
        <taxon>Pseudomonadota</taxon>
        <taxon>Gammaproteobacteria</taxon>
        <taxon>Alteromonadales</taxon>
        <taxon>Idiomarinaceae</taxon>
        <taxon>Pseudidiomarina</taxon>
    </lineage>
</organism>
<dbReference type="EMBL" id="PIPW01000001">
    <property type="protein sequence ID" value="RUO54266.1"/>
    <property type="molecule type" value="Genomic_DNA"/>
</dbReference>
<keyword evidence="1" id="KW-0472">Membrane</keyword>
<keyword evidence="4" id="KW-1185">Reference proteome</keyword>
<dbReference type="OrthoDB" id="9785076at2"/>
<protein>
    <submittedName>
        <fullName evidence="3">Alpha/beta hydrolase</fullName>
    </submittedName>
</protein>
<accession>A0A432XZZ6</accession>
<comment type="caution">
    <text evidence="3">The sequence shown here is derived from an EMBL/GenBank/DDBJ whole genome shotgun (WGS) entry which is preliminary data.</text>
</comment>